<dbReference type="Pfam" id="PF08323">
    <property type="entry name" value="Glyco_transf_5"/>
    <property type="match status" value="1"/>
</dbReference>
<dbReference type="Proteomes" id="UP000260780">
    <property type="component" value="Unassembled WGS sequence"/>
</dbReference>
<dbReference type="STRING" id="310297.BHV76_09100"/>
<evidence type="ECO:0000313" key="11">
    <source>
        <dbReference type="Proteomes" id="UP000260780"/>
    </source>
</evidence>
<reference evidence="6" key="2">
    <citation type="journal article" date="2021" name="PeerJ">
        <title>Extensive microbial diversity within the chicken gut microbiome revealed by metagenomics and culture.</title>
        <authorList>
            <person name="Gilroy R."/>
            <person name="Ravi A."/>
            <person name="Getino M."/>
            <person name="Pursley I."/>
            <person name="Horton D.L."/>
            <person name="Alikhan N.F."/>
            <person name="Baker D."/>
            <person name="Gharbi K."/>
            <person name="Hall N."/>
            <person name="Watson M."/>
            <person name="Adriaenssens E.M."/>
            <person name="Foster-Nyarko E."/>
            <person name="Jarju S."/>
            <person name="Secka A."/>
            <person name="Antonio M."/>
            <person name="Oren A."/>
            <person name="Chaudhuri R.R."/>
            <person name="La Ragione R."/>
            <person name="Hildebrand F."/>
            <person name="Pallen M.J."/>
        </authorList>
    </citation>
    <scope>NUCLEOTIDE SEQUENCE</scope>
    <source>
        <strain evidence="6">9794</strain>
    </source>
</reference>
<dbReference type="EMBL" id="QSTF01000023">
    <property type="protein sequence ID" value="RGM39258.1"/>
    <property type="molecule type" value="Genomic_DNA"/>
</dbReference>
<evidence type="ECO:0000313" key="6">
    <source>
        <dbReference type="EMBL" id="HJF81545.1"/>
    </source>
</evidence>
<accession>A0A3E4N4R4</accession>
<dbReference type="EMBL" id="QSQT01000006">
    <property type="protein sequence ID" value="RGK57134.1"/>
    <property type="molecule type" value="Genomic_DNA"/>
</dbReference>
<dbReference type="EMBL" id="QRUY01000036">
    <property type="protein sequence ID" value="RGS04382.1"/>
    <property type="molecule type" value="Genomic_DNA"/>
</dbReference>
<feature type="domain" description="Starch synthase catalytic" evidence="5">
    <location>
        <begin position="5"/>
        <end position="238"/>
    </location>
</feature>
<organism evidence="7 12">
    <name type="scientific">Phocaeicola plebeius</name>
    <dbReference type="NCBI Taxonomy" id="310297"/>
    <lineage>
        <taxon>Bacteria</taxon>
        <taxon>Pseudomonadati</taxon>
        <taxon>Bacteroidota</taxon>
        <taxon>Bacteroidia</taxon>
        <taxon>Bacteroidales</taxon>
        <taxon>Bacteroidaceae</taxon>
        <taxon>Phocaeicola</taxon>
    </lineage>
</organism>
<name>A0A3E4N4R4_9BACT</name>
<evidence type="ECO:0000256" key="2">
    <source>
        <dbReference type="ARBA" id="ARBA00012588"/>
    </source>
</evidence>
<dbReference type="AlphaFoldDB" id="A0A3E4N4R4"/>
<reference evidence="6" key="3">
    <citation type="submission" date="2021-09" db="EMBL/GenBank/DDBJ databases">
        <authorList>
            <person name="Gilroy R."/>
        </authorList>
    </citation>
    <scope>NUCLEOTIDE SEQUENCE</scope>
    <source>
        <strain evidence="6">9794</strain>
    </source>
</reference>
<dbReference type="EMBL" id="DYWE01000072">
    <property type="protein sequence ID" value="HJF81545.1"/>
    <property type="molecule type" value="Genomic_DNA"/>
</dbReference>
<sequence>MSAKKVLFITQEITPYVPESNLALIGQNLPQAIQDKGREIRTFMPKWGIVNERRNQLHEVIRLSGMNLIIDDTDHPLIIKVASIQAARRQVYFIDNDDYFQHRQMTCDENGKEYEDNGERAIFYARGVLETVKKLRWCPDVIHCHGWMSAMVPLYIKKAYYDEPSFRDSKVIFSLYQEGFNSNLAPNFAEQVLFKEVTPEDVSMMKSPANYEELCKLAVAYSDGVIQNDETVNQNVLDYARSLNIPVLEYASGDAYADACDAFYDKVFVSE</sequence>
<dbReference type="PANTHER" id="PTHR45825">
    <property type="entry name" value="GRANULE-BOUND STARCH SYNTHASE 1, CHLOROPLASTIC/AMYLOPLASTIC"/>
    <property type="match status" value="1"/>
</dbReference>
<evidence type="ECO:0000256" key="4">
    <source>
        <dbReference type="ARBA" id="ARBA00022679"/>
    </source>
</evidence>
<dbReference type="Proteomes" id="UP000260862">
    <property type="component" value="Unassembled WGS sequence"/>
</dbReference>
<dbReference type="GeneID" id="43185400"/>
<comment type="catalytic activity">
    <reaction evidence="1">
        <text>[(1-&gt;4)-alpha-D-glucosyl](n) + ADP-alpha-D-glucose = [(1-&gt;4)-alpha-D-glucosyl](n+1) + ADP + H(+)</text>
        <dbReference type="Rhea" id="RHEA:18189"/>
        <dbReference type="Rhea" id="RHEA-COMP:9584"/>
        <dbReference type="Rhea" id="RHEA-COMP:9587"/>
        <dbReference type="ChEBI" id="CHEBI:15378"/>
        <dbReference type="ChEBI" id="CHEBI:15444"/>
        <dbReference type="ChEBI" id="CHEBI:57498"/>
        <dbReference type="ChEBI" id="CHEBI:456216"/>
        <dbReference type="EC" id="2.4.1.21"/>
    </reaction>
</comment>
<keyword evidence="3" id="KW-0328">Glycosyltransferase</keyword>
<evidence type="ECO:0000256" key="3">
    <source>
        <dbReference type="ARBA" id="ARBA00022676"/>
    </source>
</evidence>
<protein>
    <recommendedName>
        <fullName evidence="2">starch synthase</fullName>
        <ecNumber evidence="2">2.4.1.21</ecNumber>
    </recommendedName>
</protein>
<dbReference type="Proteomes" id="UP000283485">
    <property type="component" value="Unassembled WGS sequence"/>
</dbReference>
<dbReference type="Gene3D" id="3.40.50.2000">
    <property type="entry name" value="Glycogen Phosphorylase B"/>
    <property type="match status" value="1"/>
</dbReference>
<evidence type="ECO:0000313" key="12">
    <source>
        <dbReference type="Proteomes" id="UP000260862"/>
    </source>
</evidence>
<evidence type="ECO:0000313" key="13">
    <source>
        <dbReference type="Proteomes" id="UP000283485"/>
    </source>
</evidence>
<evidence type="ECO:0000256" key="1">
    <source>
        <dbReference type="ARBA" id="ARBA00001478"/>
    </source>
</evidence>
<evidence type="ECO:0000313" key="8">
    <source>
        <dbReference type="EMBL" id="RGM39258.1"/>
    </source>
</evidence>
<dbReference type="EMBL" id="QRHQ01000016">
    <property type="protein sequence ID" value="RHF90374.1"/>
    <property type="molecule type" value="Genomic_DNA"/>
</dbReference>
<dbReference type="RefSeq" id="WP_007562342.1">
    <property type="nucleotide sequence ID" value="NZ_CABKPU010000004.1"/>
</dbReference>
<dbReference type="Proteomes" id="UP000722357">
    <property type="component" value="Unassembled WGS sequence"/>
</dbReference>
<keyword evidence="12" id="KW-1185">Reference proteome</keyword>
<gene>
    <name evidence="10" type="ORF">DW653_09340</name>
    <name evidence="9" type="ORF">DWY14_13345</name>
    <name evidence="8" type="ORF">DXC17_09600</name>
    <name evidence="7" type="ORF">DXD04_04230</name>
    <name evidence="6" type="ORF">K8V40_07840</name>
</gene>
<keyword evidence="4" id="KW-0808">Transferase</keyword>
<evidence type="ECO:0000313" key="14">
    <source>
        <dbReference type="Proteomes" id="UP000285750"/>
    </source>
</evidence>
<dbReference type="EC" id="2.4.1.21" evidence="2"/>
<comment type="caution">
    <text evidence="7">The sequence shown here is derived from an EMBL/GenBank/DDBJ whole genome shotgun (WGS) entry which is preliminary data.</text>
</comment>
<dbReference type="PANTHER" id="PTHR45825:SF11">
    <property type="entry name" value="ALPHA AMYLASE DOMAIN-CONTAINING PROTEIN"/>
    <property type="match status" value="1"/>
</dbReference>
<dbReference type="GO" id="GO:0009011">
    <property type="term" value="F:alpha-1,4-glucan glucosyltransferase (ADP-glucose donor) activity"/>
    <property type="evidence" value="ECO:0007669"/>
    <property type="project" value="UniProtKB-EC"/>
</dbReference>
<dbReference type="SUPFAM" id="SSF53756">
    <property type="entry name" value="UDP-Glycosyltransferase/glycogen phosphorylase"/>
    <property type="match status" value="1"/>
</dbReference>
<dbReference type="InterPro" id="IPR013534">
    <property type="entry name" value="Starch_synth_cat_dom"/>
</dbReference>
<evidence type="ECO:0000259" key="5">
    <source>
        <dbReference type="Pfam" id="PF08323"/>
    </source>
</evidence>
<evidence type="ECO:0000313" key="10">
    <source>
        <dbReference type="EMBL" id="RHF90374.1"/>
    </source>
</evidence>
<evidence type="ECO:0000313" key="7">
    <source>
        <dbReference type="EMBL" id="RGK57134.1"/>
    </source>
</evidence>
<proteinExistence type="predicted"/>
<evidence type="ECO:0000313" key="9">
    <source>
        <dbReference type="EMBL" id="RGS04382.1"/>
    </source>
</evidence>
<reference evidence="11 12" key="1">
    <citation type="submission" date="2018-08" db="EMBL/GenBank/DDBJ databases">
        <title>A genome reference for cultivated species of the human gut microbiota.</title>
        <authorList>
            <person name="Zou Y."/>
            <person name="Xue W."/>
            <person name="Luo G."/>
        </authorList>
    </citation>
    <scope>NUCLEOTIDE SEQUENCE [LARGE SCALE GENOMIC DNA]</scope>
    <source>
        <strain evidence="9 14">AF24-16AC</strain>
        <strain evidence="10 13">AM23-23</strain>
        <strain evidence="8 11">OM08-14</strain>
        <strain evidence="7 12">TF10-3AC</strain>
    </source>
</reference>
<dbReference type="Proteomes" id="UP000285750">
    <property type="component" value="Unassembled WGS sequence"/>
</dbReference>